<gene>
    <name evidence="6" type="ORF">IB75_15765</name>
</gene>
<reference evidence="6 7" key="1">
    <citation type="submission" date="2014-07" db="EMBL/GenBank/DDBJ databases">
        <title>Comparative analysis of Nitrosococcus oceani genome inventories of strains from Pacific and Atlantic gyres.</title>
        <authorList>
            <person name="Lim C.K."/>
            <person name="Wang L."/>
            <person name="Sayavedra-Soto L.A."/>
            <person name="Klotz M.G."/>
        </authorList>
    </citation>
    <scope>NUCLEOTIDE SEQUENCE [LARGE SCALE GENOMIC DNA]</scope>
    <source>
        <strain evidence="6 7">C-27</strain>
    </source>
</reference>
<evidence type="ECO:0000313" key="7">
    <source>
        <dbReference type="Proteomes" id="UP000028839"/>
    </source>
</evidence>
<evidence type="ECO:0000256" key="2">
    <source>
        <dbReference type="ARBA" id="ARBA00010529"/>
    </source>
</evidence>
<dbReference type="OrthoDB" id="9799835at2"/>
<dbReference type="GO" id="GO:0003677">
    <property type="term" value="F:DNA binding"/>
    <property type="evidence" value="ECO:0007669"/>
    <property type="project" value="UniProtKB-KW"/>
</dbReference>
<dbReference type="PRINTS" id="PR01727">
    <property type="entry name" value="DNABINDINGHU"/>
</dbReference>
<comment type="similarity">
    <text evidence="2 5">Belongs to the bacterial histone-like protein family.</text>
</comment>
<dbReference type="HOGENOM" id="CLU_105066_3_1_6"/>
<comment type="caution">
    <text evidence="6">The sequence shown here is derived from an EMBL/GenBank/DDBJ whole genome shotgun (WGS) entry which is preliminary data.</text>
</comment>
<dbReference type="InterPro" id="IPR000119">
    <property type="entry name" value="Hist_DNA-bd"/>
</dbReference>
<dbReference type="PANTHER" id="PTHR33175">
    <property type="entry name" value="DNA-BINDING PROTEIN HU"/>
    <property type="match status" value="1"/>
</dbReference>
<dbReference type="InterPro" id="IPR010992">
    <property type="entry name" value="IHF-like_DNA-bd_dom_sf"/>
</dbReference>
<dbReference type="CDD" id="cd13831">
    <property type="entry name" value="HU"/>
    <property type="match status" value="1"/>
</dbReference>
<dbReference type="GO" id="GO:0030527">
    <property type="term" value="F:structural constituent of chromatin"/>
    <property type="evidence" value="ECO:0007669"/>
    <property type="project" value="InterPro"/>
</dbReference>
<comment type="function">
    <text evidence="1">Histone-like DNA-binding protein which is capable of wrapping DNA to stabilize it, and thus to prevent its denaturation under extreme environmental conditions.</text>
</comment>
<evidence type="ECO:0000313" key="6">
    <source>
        <dbReference type="EMBL" id="KFI18150.1"/>
    </source>
</evidence>
<evidence type="ECO:0000256" key="4">
    <source>
        <dbReference type="ARBA" id="ARBA00023125"/>
    </source>
</evidence>
<dbReference type="Proteomes" id="UP000028839">
    <property type="component" value="Unassembled WGS sequence"/>
</dbReference>
<dbReference type="GO" id="GO:0005829">
    <property type="term" value="C:cytosol"/>
    <property type="evidence" value="ECO:0007669"/>
    <property type="project" value="TreeGrafter"/>
</dbReference>
<dbReference type="EMBL" id="JPGN01000087">
    <property type="protein sequence ID" value="KFI18150.1"/>
    <property type="molecule type" value="Genomic_DNA"/>
</dbReference>
<evidence type="ECO:0000256" key="1">
    <source>
        <dbReference type="ARBA" id="ARBA00003819"/>
    </source>
</evidence>
<name>A0A0E2Z3Q3_9GAMM</name>
<dbReference type="AlphaFoldDB" id="A0A0E2Z3Q3"/>
<dbReference type="SUPFAM" id="SSF47729">
    <property type="entry name" value="IHF-like DNA-binding proteins"/>
    <property type="match status" value="1"/>
</dbReference>
<keyword evidence="3" id="KW-0226">DNA condensation</keyword>
<protein>
    <submittedName>
        <fullName evidence="6">Integration host factor</fullName>
    </submittedName>
</protein>
<evidence type="ECO:0000256" key="3">
    <source>
        <dbReference type="ARBA" id="ARBA00023067"/>
    </source>
</evidence>
<keyword evidence="4" id="KW-0238">DNA-binding</keyword>
<dbReference type="Gene3D" id="4.10.520.10">
    <property type="entry name" value="IHF-like DNA-binding proteins"/>
    <property type="match status" value="1"/>
</dbReference>
<dbReference type="PANTHER" id="PTHR33175:SF3">
    <property type="entry name" value="DNA-BINDING PROTEIN HU-BETA"/>
    <property type="match status" value="1"/>
</dbReference>
<accession>A0A0E2Z3Q3</accession>
<dbReference type="GO" id="GO:0030261">
    <property type="term" value="P:chromosome condensation"/>
    <property type="evidence" value="ECO:0007669"/>
    <property type="project" value="UniProtKB-KW"/>
</dbReference>
<dbReference type="Pfam" id="PF00216">
    <property type="entry name" value="Bac_DNA_binding"/>
    <property type="match status" value="1"/>
</dbReference>
<evidence type="ECO:0000256" key="5">
    <source>
        <dbReference type="RuleBase" id="RU003939"/>
    </source>
</evidence>
<organism evidence="6 7">
    <name type="scientific">Nitrosococcus oceani C-27</name>
    <dbReference type="NCBI Taxonomy" id="314279"/>
    <lineage>
        <taxon>Bacteria</taxon>
        <taxon>Pseudomonadati</taxon>
        <taxon>Pseudomonadota</taxon>
        <taxon>Gammaproteobacteria</taxon>
        <taxon>Chromatiales</taxon>
        <taxon>Chromatiaceae</taxon>
        <taxon>Nitrosococcus</taxon>
    </lineage>
</organism>
<proteinExistence type="inferred from homology"/>
<sequence>MNKTELVNFVVLKANLSQATAQRAVNALFQTITGVLSEEGRVNLVGFGSFSVQKRAARSGRHPQSGEVIIIQAKSAPTFKPSKALKEIVQQRKQ</sequence>
<dbReference type="SMART" id="SM00411">
    <property type="entry name" value="BHL"/>
    <property type="match status" value="1"/>
</dbReference>